<sequence>MRMFAALVLCALLAGCVDVVDSSAKGIWLEQPMLSLDSPDTVAEAHCARYGRRAVRQGQFGGPEATFVPVIAYDCR</sequence>
<evidence type="ECO:0000313" key="3">
    <source>
        <dbReference type="Proteomes" id="UP000326641"/>
    </source>
</evidence>
<dbReference type="PROSITE" id="PS51257">
    <property type="entry name" value="PROKAR_LIPOPROTEIN"/>
    <property type="match status" value="1"/>
</dbReference>
<dbReference type="AlphaFoldDB" id="A0A564WC59"/>
<evidence type="ECO:0000313" key="2">
    <source>
        <dbReference type="EMBL" id="VUX46090.1"/>
    </source>
</evidence>
<keyword evidence="1" id="KW-0732">Signal</keyword>
<comment type="caution">
    <text evidence="2">The sequence shown here is derived from an EMBL/GenBank/DDBJ whole genome shotgun (WGS) entry which is preliminary data.</text>
</comment>
<proteinExistence type="predicted"/>
<dbReference type="EMBL" id="UXAT02000011">
    <property type="protein sequence ID" value="VUX46090.1"/>
    <property type="molecule type" value="Genomic_DNA"/>
</dbReference>
<protein>
    <recommendedName>
        <fullName evidence="4">Lipoprotein</fullName>
    </recommendedName>
</protein>
<dbReference type="Proteomes" id="UP000326641">
    <property type="component" value="Unassembled WGS sequence"/>
</dbReference>
<accession>A0A564WC59</accession>
<feature type="chain" id="PRO_5024401730" description="Lipoprotein" evidence="1">
    <location>
        <begin position="20"/>
        <end position="76"/>
    </location>
</feature>
<organism evidence="2 3">
    <name type="scientific">Candidatus Defluviicoccus seviourii</name>
    <dbReference type="NCBI Taxonomy" id="2565273"/>
    <lineage>
        <taxon>Bacteria</taxon>
        <taxon>Pseudomonadati</taxon>
        <taxon>Pseudomonadota</taxon>
        <taxon>Alphaproteobacteria</taxon>
        <taxon>Rhodospirillales</taxon>
        <taxon>Rhodospirillaceae</taxon>
        <taxon>Defluviicoccus</taxon>
    </lineage>
</organism>
<feature type="signal peptide" evidence="1">
    <location>
        <begin position="1"/>
        <end position="19"/>
    </location>
</feature>
<keyword evidence="3" id="KW-1185">Reference proteome</keyword>
<name>A0A564WC59_9PROT</name>
<gene>
    <name evidence="2" type="ORF">DF3PA_190056</name>
</gene>
<evidence type="ECO:0008006" key="4">
    <source>
        <dbReference type="Google" id="ProtNLM"/>
    </source>
</evidence>
<reference evidence="2" key="1">
    <citation type="submission" date="2018-11" db="EMBL/GenBank/DDBJ databases">
        <authorList>
            <person name="Onetto C."/>
        </authorList>
    </citation>
    <scope>NUCLEOTIDE SEQUENCE [LARGE SCALE GENOMIC DNA]</scope>
</reference>
<evidence type="ECO:0000256" key="1">
    <source>
        <dbReference type="SAM" id="SignalP"/>
    </source>
</evidence>